<organism evidence="2 3">
    <name type="scientific">Cymbomonas tetramitiformis</name>
    <dbReference type="NCBI Taxonomy" id="36881"/>
    <lineage>
        <taxon>Eukaryota</taxon>
        <taxon>Viridiplantae</taxon>
        <taxon>Chlorophyta</taxon>
        <taxon>Pyramimonadophyceae</taxon>
        <taxon>Pyramimonadales</taxon>
        <taxon>Pyramimonadaceae</taxon>
        <taxon>Cymbomonas</taxon>
    </lineage>
</organism>
<sequence>ANCIPSGDAREAFRFLRRTPRTYGWLFTVAGYVGQELGYRITYSDGDSEDIGNEELMQLMGWKGVSGESKIANGGKLGTKASKRSVASDGVPDPQSRKKAKVR</sequence>
<evidence type="ECO:0000256" key="1">
    <source>
        <dbReference type="SAM" id="MobiDB-lite"/>
    </source>
</evidence>
<dbReference type="AlphaFoldDB" id="A0AAE0BFR5"/>
<dbReference type="Proteomes" id="UP001190700">
    <property type="component" value="Unassembled WGS sequence"/>
</dbReference>
<protein>
    <submittedName>
        <fullName evidence="2">Uncharacterized protein</fullName>
    </submittedName>
</protein>
<evidence type="ECO:0000313" key="3">
    <source>
        <dbReference type="Proteomes" id="UP001190700"/>
    </source>
</evidence>
<name>A0AAE0BFR5_9CHLO</name>
<feature type="non-terminal residue" evidence="2">
    <location>
        <position position="1"/>
    </location>
</feature>
<gene>
    <name evidence="2" type="ORF">CYMTET_54636</name>
</gene>
<feature type="region of interest" description="Disordered" evidence="1">
    <location>
        <begin position="73"/>
        <end position="103"/>
    </location>
</feature>
<comment type="caution">
    <text evidence="2">The sequence shown here is derived from an EMBL/GenBank/DDBJ whole genome shotgun (WGS) entry which is preliminary data.</text>
</comment>
<keyword evidence="3" id="KW-1185">Reference proteome</keyword>
<dbReference type="EMBL" id="LGRX02035358">
    <property type="protein sequence ID" value="KAK3235143.1"/>
    <property type="molecule type" value="Genomic_DNA"/>
</dbReference>
<reference evidence="2 3" key="1">
    <citation type="journal article" date="2015" name="Genome Biol. Evol.">
        <title>Comparative Genomics of a Bacterivorous Green Alga Reveals Evolutionary Causalities and Consequences of Phago-Mixotrophic Mode of Nutrition.</title>
        <authorList>
            <person name="Burns J.A."/>
            <person name="Paasch A."/>
            <person name="Narechania A."/>
            <person name="Kim E."/>
        </authorList>
    </citation>
    <scope>NUCLEOTIDE SEQUENCE [LARGE SCALE GENOMIC DNA]</scope>
    <source>
        <strain evidence="2 3">PLY_AMNH</strain>
    </source>
</reference>
<proteinExistence type="predicted"/>
<evidence type="ECO:0000313" key="2">
    <source>
        <dbReference type="EMBL" id="KAK3235143.1"/>
    </source>
</evidence>
<accession>A0AAE0BFR5</accession>